<dbReference type="Pfam" id="PF14681">
    <property type="entry name" value="UPRTase"/>
    <property type="match status" value="1"/>
</dbReference>
<dbReference type="EMBL" id="CAJNOK010010852">
    <property type="protein sequence ID" value="CAF1126420.1"/>
    <property type="molecule type" value="Genomic_DNA"/>
</dbReference>
<evidence type="ECO:0000259" key="10">
    <source>
        <dbReference type="Pfam" id="PF14681"/>
    </source>
</evidence>
<dbReference type="EC" id="2.4.2.9" evidence="4"/>
<comment type="cofactor">
    <cofactor evidence="1">
        <name>Mg(2+)</name>
        <dbReference type="ChEBI" id="CHEBI:18420"/>
    </cofactor>
</comment>
<dbReference type="CDD" id="cd06223">
    <property type="entry name" value="PRTases_typeI"/>
    <property type="match status" value="1"/>
</dbReference>
<dbReference type="GO" id="GO:0004845">
    <property type="term" value="F:uracil phosphoribosyltransferase activity"/>
    <property type="evidence" value="ECO:0007669"/>
    <property type="project" value="UniProtKB-EC"/>
</dbReference>
<feature type="domain" description="Phosphoribosyltransferase" evidence="10">
    <location>
        <begin position="33"/>
        <end position="254"/>
    </location>
</feature>
<keyword evidence="5" id="KW-0021">Allosteric enzyme</keyword>
<evidence type="ECO:0000256" key="8">
    <source>
        <dbReference type="ARBA" id="ARBA00022741"/>
    </source>
</evidence>
<evidence type="ECO:0000256" key="1">
    <source>
        <dbReference type="ARBA" id="ARBA00001946"/>
    </source>
</evidence>
<dbReference type="GO" id="GO:0008655">
    <property type="term" value="P:pyrimidine-containing compound salvage"/>
    <property type="evidence" value="ECO:0007669"/>
    <property type="project" value="UniProtKB-ARBA"/>
</dbReference>
<evidence type="ECO:0000256" key="5">
    <source>
        <dbReference type="ARBA" id="ARBA00022533"/>
    </source>
</evidence>
<evidence type="ECO:0000313" key="12">
    <source>
        <dbReference type="EMBL" id="CAF3904804.1"/>
    </source>
</evidence>
<evidence type="ECO:0000256" key="6">
    <source>
        <dbReference type="ARBA" id="ARBA00022676"/>
    </source>
</evidence>
<dbReference type="InterPro" id="IPR000836">
    <property type="entry name" value="PRTase_dom"/>
</dbReference>
<organism evidence="12 13">
    <name type="scientific">Didymodactylos carnosus</name>
    <dbReference type="NCBI Taxonomy" id="1234261"/>
    <lineage>
        <taxon>Eukaryota</taxon>
        <taxon>Metazoa</taxon>
        <taxon>Spiralia</taxon>
        <taxon>Gnathifera</taxon>
        <taxon>Rotifera</taxon>
        <taxon>Eurotatoria</taxon>
        <taxon>Bdelloidea</taxon>
        <taxon>Philodinida</taxon>
        <taxon>Philodinidae</taxon>
        <taxon>Didymodactylos</taxon>
    </lineage>
</organism>
<evidence type="ECO:0000256" key="2">
    <source>
        <dbReference type="ARBA" id="ARBA00005180"/>
    </source>
</evidence>
<proteinExistence type="inferred from homology"/>
<evidence type="ECO:0000313" key="11">
    <source>
        <dbReference type="EMBL" id="CAF1126420.1"/>
    </source>
</evidence>
<evidence type="ECO:0000256" key="4">
    <source>
        <dbReference type="ARBA" id="ARBA00011894"/>
    </source>
</evidence>
<evidence type="ECO:0000256" key="7">
    <source>
        <dbReference type="ARBA" id="ARBA00022679"/>
    </source>
</evidence>
<dbReference type="InterPro" id="IPR029057">
    <property type="entry name" value="PRTase-like"/>
</dbReference>
<comment type="caution">
    <text evidence="12">The sequence shown here is derived from an EMBL/GenBank/DDBJ whole genome shotgun (WGS) entry which is preliminary data.</text>
</comment>
<keyword evidence="7" id="KW-0808">Transferase</keyword>
<dbReference type="SUPFAM" id="SSF53271">
    <property type="entry name" value="PRTase-like"/>
    <property type="match status" value="1"/>
</dbReference>
<evidence type="ECO:0000256" key="9">
    <source>
        <dbReference type="ARBA" id="ARBA00023134"/>
    </source>
</evidence>
<dbReference type="Proteomes" id="UP000682733">
    <property type="component" value="Unassembled WGS sequence"/>
</dbReference>
<dbReference type="EMBL" id="CAJOBA010019625">
    <property type="protein sequence ID" value="CAF3904804.1"/>
    <property type="molecule type" value="Genomic_DNA"/>
</dbReference>
<comment type="similarity">
    <text evidence="3">Belongs to the UPRTase family.</text>
</comment>
<reference evidence="12" key="1">
    <citation type="submission" date="2021-02" db="EMBL/GenBank/DDBJ databases">
        <authorList>
            <person name="Nowell W R."/>
        </authorList>
    </citation>
    <scope>NUCLEOTIDE SEQUENCE</scope>
</reference>
<dbReference type="Gene3D" id="3.40.50.2020">
    <property type="match status" value="1"/>
</dbReference>
<evidence type="ECO:0000313" key="13">
    <source>
        <dbReference type="Proteomes" id="UP000682733"/>
    </source>
</evidence>
<comment type="pathway">
    <text evidence="2">Pyrimidine metabolism; UMP biosynthesis via salvage pathway; UMP from uracil: step 1/1.</text>
</comment>
<dbReference type="AlphaFoldDB" id="A0A8S2LIY1"/>
<dbReference type="FunFam" id="3.40.50.2020:FF:000023">
    <property type="entry name" value="Probable uracil phosphoribosyltransferase"/>
    <property type="match status" value="1"/>
</dbReference>
<sequence>MWSSNTNMNGGIKDSDKLLKLKYPTLSIQSLSNYLLALHTKLRDQSTNTQEFVKYSNKLVHSLLEYTLSILPADYYDIKTIQTPCNVPFQGCSLISSISYNNNNTDNTMNSQLNLCGISIVRAGESMEFGLRSLIPDIPIGKILIQRDEFTQNKQAKLFYTKLPMNITQAKQIFLMDPMLATGGSCILAIKTLIKLGVTIQQVTFINLIACPEGLQRVYAKYPQLKIVTSFVDQGLNEHCYILPGIGDYGDRYFDLARKLDIPIGVDDLSRSHRVGALISARQEQKNKSQSEKIKHRALLVRFMRNNQLN</sequence>
<gene>
    <name evidence="11" type="ORF">OVA965_LOCUS20433</name>
    <name evidence="12" type="ORF">TMI583_LOCUS20806</name>
</gene>
<name>A0A8S2LIY1_9BILA</name>
<protein>
    <recommendedName>
        <fullName evidence="4">uracil phosphoribosyltransferase</fullName>
        <ecNumber evidence="4">2.4.2.9</ecNumber>
    </recommendedName>
</protein>
<keyword evidence="8" id="KW-0547">Nucleotide-binding</keyword>
<keyword evidence="9" id="KW-0342">GTP-binding</keyword>
<dbReference type="Proteomes" id="UP000677228">
    <property type="component" value="Unassembled WGS sequence"/>
</dbReference>
<dbReference type="GO" id="GO:0005525">
    <property type="term" value="F:GTP binding"/>
    <property type="evidence" value="ECO:0007669"/>
    <property type="project" value="UniProtKB-KW"/>
</dbReference>
<evidence type="ECO:0000256" key="3">
    <source>
        <dbReference type="ARBA" id="ARBA00009516"/>
    </source>
</evidence>
<keyword evidence="6" id="KW-0328">Glycosyltransferase</keyword>
<accession>A0A8S2LIY1</accession>
<dbReference type="NCBIfam" id="NF001097">
    <property type="entry name" value="PRK00129.1"/>
    <property type="match status" value="1"/>
</dbReference>